<proteinExistence type="predicted"/>
<dbReference type="Proteomes" id="UP000272528">
    <property type="component" value="Chromosome"/>
</dbReference>
<sequence>MILSSDNLSEQSEKSKSTLHKLFKPTNVVAKFDDKSFKVGRVHLGEKQVIAVFNDQDESLTWKWICRSLAQSAILDRRTAWRLCESY</sequence>
<dbReference type="KEGG" id="palb:EJC50_26985"/>
<reference evidence="2" key="1">
    <citation type="submission" date="2018-12" db="EMBL/GenBank/DDBJ databases">
        <title>Genome sequence of Peanibacillus sp.</title>
        <authorList>
            <person name="Subramani G."/>
            <person name="Srinivasan S."/>
            <person name="Kim M.K."/>
        </authorList>
    </citation>
    <scope>NUCLEOTIDE SEQUENCE [LARGE SCALE GENOMIC DNA]</scope>
    <source>
        <strain evidence="2">18JY67-1</strain>
    </source>
</reference>
<evidence type="ECO:0000313" key="2">
    <source>
        <dbReference type="Proteomes" id="UP000272528"/>
    </source>
</evidence>
<dbReference type="AlphaFoldDB" id="A0A3Q8X9B4"/>
<keyword evidence="2" id="KW-1185">Reference proteome</keyword>
<name>A0A3Q8X9B4_9BACL</name>
<dbReference type="EMBL" id="CP034437">
    <property type="protein sequence ID" value="AZN42933.1"/>
    <property type="molecule type" value="Genomic_DNA"/>
</dbReference>
<organism evidence="1 2">
    <name type="scientific">Paenibacillus albus</name>
    <dbReference type="NCBI Taxonomy" id="2495582"/>
    <lineage>
        <taxon>Bacteria</taxon>
        <taxon>Bacillati</taxon>
        <taxon>Bacillota</taxon>
        <taxon>Bacilli</taxon>
        <taxon>Bacillales</taxon>
        <taxon>Paenibacillaceae</taxon>
        <taxon>Paenibacillus</taxon>
    </lineage>
</organism>
<evidence type="ECO:0000313" key="1">
    <source>
        <dbReference type="EMBL" id="AZN42933.1"/>
    </source>
</evidence>
<dbReference type="RefSeq" id="WP_126019054.1">
    <property type="nucleotide sequence ID" value="NZ_CP034437.1"/>
</dbReference>
<protein>
    <submittedName>
        <fullName evidence="1">Uncharacterized protein</fullName>
    </submittedName>
</protein>
<accession>A0A3Q8X9B4</accession>
<dbReference type="OrthoDB" id="9758822at2"/>
<gene>
    <name evidence="1" type="ORF">EJC50_26985</name>
</gene>